<dbReference type="AlphaFoldDB" id="M5RE43"/>
<keyword evidence="6" id="KW-1185">Reference proteome</keyword>
<dbReference type="InterPro" id="IPR050639">
    <property type="entry name" value="SSR_resolvase"/>
</dbReference>
<keyword evidence="2" id="KW-0233">DNA recombination</keyword>
<evidence type="ECO:0000259" key="4">
    <source>
        <dbReference type="PROSITE" id="PS51737"/>
    </source>
</evidence>
<dbReference type="Gene3D" id="3.90.1750.20">
    <property type="entry name" value="Putative Large Serine Recombinase, Chain B, Domain 2"/>
    <property type="match status" value="1"/>
</dbReference>
<keyword evidence="1" id="KW-0238">DNA-binding</keyword>
<dbReference type="InterPro" id="IPR038109">
    <property type="entry name" value="DNA_bind_recomb_sf"/>
</dbReference>
<dbReference type="GO" id="GO:0003677">
    <property type="term" value="F:DNA binding"/>
    <property type="evidence" value="ECO:0007669"/>
    <property type="project" value="UniProtKB-KW"/>
</dbReference>
<dbReference type="EMBL" id="ANOG01000760">
    <property type="protein sequence ID" value="EMI17738.1"/>
    <property type="molecule type" value="Genomic_DNA"/>
</dbReference>
<dbReference type="Pfam" id="PF07508">
    <property type="entry name" value="Recombinase"/>
    <property type="match status" value="1"/>
</dbReference>
<name>M5RE43_9BACT</name>
<dbReference type="PANTHER" id="PTHR30461:SF2">
    <property type="entry name" value="SERINE RECOMBINASE PINE-RELATED"/>
    <property type="match status" value="1"/>
</dbReference>
<reference evidence="5 6" key="1">
    <citation type="journal article" date="2013" name="Mar. Genomics">
        <title>Expression of sulfatases in Rhodopirellula baltica and the diversity of sulfatases in the genus Rhodopirellula.</title>
        <authorList>
            <person name="Wegner C.E."/>
            <person name="Richter-Heitmann T."/>
            <person name="Klindworth A."/>
            <person name="Klockow C."/>
            <person name="Richter M."/>
            <person name="Achstetter T."/>
            <person name="Glockner F.O."/>
            <person name="Harder J."/>
        </authorList>
    </citation>
    <scope>NUCLEOTIDE SEQUENCE [LARGE SCALE GENOMIC DNA]</scope>
    <source>
        <strain evidence="5 6">SM1</strain>
    </source>
</reference>
<gene>
    <name evidence="5" type="ORF">RMSM_05344</name>
</gene>
<dbReference type="Proteomes" id="UP000011991">
    <property type="component" value="Unassembled WGS sequence"/>
</dbReference>
<sequence length="201" mass="22716">MTNIVAAASEFQQDLTRERTADMRAALKRQGKRVAGRVPFGYQSDPETKQLVVHRSQAMVVREFFARAARGVRPSVLAKFANEKNWLDQNGEAGTWTPRRIVKLLKNATYTGQVRSPDGWLPGEHKAIANSDLFDAVQAHLSSRNTRKAKTKERKPAKNPYRVNLLGRLFCGQCNRPMTLKASDFDQIVQTLMQQEDNGFN</sequence>
<comment type="caution">
    <text evidence="5">The sequence shown here is derived from an EMBL/GenBank/DDBJ whole genome shotgun (WGS) entry which is preliminary data.</text>
</comment>
<accession>M5RE43</accession>
<dbReference type="InterPro" id="IPR011109">
    <property type="entry name" value="DNA_bind_recombinase_dom"/>
</dbReference>
<dbReference type="PROSITE" id="PS51737">
    <property type="entry name" value="RECOMBINASE_DNA_BIND"/>
    <property type="match status" value="1"/>
</dbReference>
<proteinExistence type="predicted"/>
<dbReference type="InterPro" id="IPR006119">
    <property type="entry name" value="Resolv_N"/>
</dbReference>
<evidence type="ECO:0000313" key="6">
    <source>
        <dbReference type="Proteomes" id="UP000011991"/>
    </source>
</evidence>
<dbReference type="GO" id="GO:0000150">
    <property type="term" value="F:DNA strand exchange activity"/>
    <property type="evidence" value="ECO:0007669"/>
    <property type="project" value="InterPro"/>
</dbReference>
<protein>
    <submittedName>
        <fullName evidence="5">Resolvase domain-containing protein</fullName>
    </submittedName>
</protein>
<evidence type="ECO:0000256" key="2">
    <source>
        <dbReference type="ARBA" id="ARBA00023172"/>
    </source>
</evidence>
<feature type="domain" description="Recombinase" evidence="4">
    <location>
        <begin position="39"/>
        <end position="147"/>
    </location>
</feature>
<dbReference type="PANTHER" id="PTHR30461">
    <property type="entry name" value="DNA-INVERTASE FROM LAMBDOID PROPHAGE"/>
    <property type="match status" value="1"/>
</dbReference>
<evidence type="ECO:0000259" key="3">
    <source>
        <dbReference type="PROSITE" id="PS51736"/>
    </source>
</evidence>
<dbReference type="PROSITE" id="PS51736">
    <property type="entry name" value="RECOMBINASES_3"/>
    <property type="match status" value="1"/>
</dbReference>
<evidence type="ECO:0000313" key="5">
    <source>
        <dbReference type="EMBL" id="EMI17738.1"/>
    </source>
</evidence>
<evidence type="ECO:0000256" key="1">
    <source>
        <dbReference type="ARBA" id="ARBA00023125"/>
    </source>
</evidence>
<feature type="domain" description="Resolvase/invertase-type recombinase catalytic" evidence="3">
    <location>
        <begin position="1"/>
        <end position="31"/>
    </location>
</feature>
<organism evidence="5 6">
    <name type="scientific">Rhodopirellula maiorica SM1</name>
    <dbReference type="NCBI Taxonomy" id="1265738"/>
    <lineage>
        <taxon>Bacteria</taxon>
        <taxon>Pseudomonadati</taxon>
        <taxon>Planctomycetota</taxon>
        <taxon>Planctomycetia</taxon>
        <taxon>Pirellulales</taxon>
        <taxon>Pirellulaceae</taxon>
        <taxon>Novipirellula</taxon>
    </lineage>
</organism>
<dbReference type="PATRIC" id="fig|1265738.3.peg.5358"/>